<dbReference type="PANTHER" id="PTHR43124">
    <property type="entry name" value="PURINE EFFLUX PUMP PBUE"/>
    <property type="match status" value="1"/>
</dbReference>
<dbReference type="GO" id="GO:0005886">
    <property type="term" value="C:plasma membrane"/>
    <property type="evidence" value="ECO:0007669"/>
    <property type="project" value="UniProtKB-SubCell"/>
</dbReference>
<feature type="transmembrane region" description="Helical" evidence="6">
    <location>
        <begin position="371"/>
        <end position="398"/>
    </location>
</feature>
<keyword evidence="2" id="KW-1003">Cell membrane</keyword>
<evidence type="ECO:0000256" key="4">
    <source>
        <dbReference type="ARBA" id="ARBA00022989"/>
    </source>
</evidence>
<dbReference type="InterPro" id="IPR050189">
    <property type="entry name" value="MFS_Efflux_Transporters"/>
</dbReference>
<evidence type="ECO:0000313" key="9">
    <source>
        <dbReference type="Proteomes" id="UP000245683"/>
    </source>
</evidence>
<evidence type="ECO:0000256" key="6">
    <source>
        <dbReference type="SAM" id="Phobius"/>
    </source>
</evidence>
<feature type="transmembrane region" description="Helical" evidence="6">
    <location>
        <begin position="315"/>
        <end position="334"/>
    </location>
</feature>
<sequence length="435" mass="43679">MPAPWVCAALTGRRGRSGHPRISRGLEVNPTSQGVAREGRASVSRPATARRLSVLLALAISAFAFNSTENLPIGLLPLIAADLGVSVPSTGHLVTAYGATVALASLPLAQVTRGVPRRYLLGGVLTVLVSGTVVTVAATAYPLLLGARIATALAQAVFWAVTAPVAVGLFSPAVRGRVIAVMSVGGSLATVLGVPAGTWLGQRDGWRVPFLVISVLALLALVVVAALLPTSRPEESHAAYAAEPHTGRFAVVLIATTGSVTGMFAGFTYVAEFLTGPGGFPAGAVGGLLFVFGLAGIAGVVTVGRVLDRSPRGTLALTVGGQGVALLGLCLFARQPGVVVGLLALLGATAAPVFTVTQARILQVAPGRTELAFAANSATFNVGIALGALLGGLILPAYGARGAFGLGGAVTMATLAVVLGEPLLTRRPTPARAAA</sequence>
<dbReference type="InterPro" id="IPR036259">
    <property type="entry name" value="MFS_trans_sf"/>
</dbReference>
<keyword evidence="3 6" id="KW-0812">Transmembrane</keyword>
<comment type="subcellular location">
    <subcellularLocation>
        <location evidence="1">Cell membrane</location>
        <topology evidence="1">Multi-pass membrane protein</topology>
    </subcellularLocation>
</comment>
<evidence type="ECO:0000313" key="8">
    <source>
        <dbReference type="EMBL" id="PWU51587.1"/>
    </source>
</evidence>
<dbReference type="InterPro" id="IPR020846">
    <property type="entry name" value="MFS_dom"/>
</dbReference>
<reference evidence="9" key="1">
    <citation type="submission" date="2018-05" db="EMBL/GenBank/DDBJ databases">
        <title>Micromonospora globispora sp. nov. and Micromonospora rugosa sp. nov., isolated from marine sediment.</title>
        <authorList>
            <person name="Carro L."/>
            <person name="Aysel V."/>
            <person name="Cetin D."/>
            <person name="Igual J.M."/>
            <person name="Klenk H.-P."/>
            <person name="Trujillo M.E."/>
            <person name="Sahin N."/>
        </authorList>
    </citation>
    <scope>NUCLEOTIDE SEQUENCE [LARGE SCALE GENOMIC DNA]</scope>
    <source>
        <strain evidence="9">S2904</strain>
    </source>
</reference>
<feature type="transmembrane region" description="Helical" evidence="6">
    <location>
        <begin position="178"/>
        <end position="200"/>
    </location>
</feature>
<dbReference type="PANTHER" id="PTHR43124:SF3">
    <property type="entry name" value="CHLORAMPHENICOL EFFLUX PUMP RV0191"/>
    <property type="match status" value="1"/>
</dbReference>
<feature type="transmembrane region" description="Helical" evidence="6">
    <location>
        <begin position="206"/>
        <end position="228"/>
    </location>
</feature>
<dbReference type="GO" id="GO:0022857">
    <property type="term" value="F:transmembrane transporter activity"/>
    <property type="evidence" value="ECO:0007669"/>
    <property type="project" value="InterPro"/>
</dbReference>
<feature type="domain" description="Major facilitator superfamily (MFS) profile" evidence="7">
    <location>
        <begin position="54"/>
        <end position="426"/>
    </location>
</feature>
<name>A0A317KIP7_9ACTN</name>
<feature type="transmembrane region" description="Helical" evidence="6">
    <location>
        <begin position="149"/>
        <end position="171"/>
    </location>
</feature>
<evidence type="ECO:0000256" key="1">
    <source>
        <dbReference type="ARBA" id="ARBA00004651"/>
    </source>
</evidence>
<evidence type="ECO:0000256" key="5">
    <source>
        <dbReference type="ARBA" id="ARBA00023136"/>
    </source>
</evidence>
<dbReference type="Pfam" id="PF07690">
    <property type="entry name" value="MFS_1"/>
    <property type="match status" value="1"/>
</dbReference>
<evidence type="ECO:0000259" key="7">
    <source>
        <dbReference type="PROSITE" id="PS50850"/>
    </source>
</evidence>
<feature type="transmembrane region" description="Helical" evidence="6">
    <location>
        <begin position="340"/>
        <end position="359"/>
    </location>
</feature>
<dbReference type="EMBL" id="QGSV01000085">
    <property type="protein sequence ID" value="PWU51587.1"/>
    <property type="molecule type" value="Genomic_DNA"/>
</dbReference>
<organism evidence="8 9">
    <name type="scientific">Micromonospora globispora</name>
    <dbReference type="NCBI Taxonomy" id="1450148"/>
    <lineage>
        <taxon>Bacteria</taxon>
        <taxon>Bacillati</taxon>
        <taxon>Actinomycetota</taxon>
        <taxon>Actinomycetes</taxon>
        <taxon>Micromonosporales</taxon>
        <taxon>Micromonosporaceae</taxon>
        <taxon>Micromonospora</taxon>
    </lineage>
</organism>
<protein>
    <submittedName>
        <fullName evidence="8">MFS transporter</fullName>
    </submittedName>
</protein>
<comment type="caution">
    <text evidence="8">The sequence shown here is derived from an EMBL/GenBank/DDBJ whole genome shotgun (WGS) entry which is preliminary data.</text>
</comment>
<keyword evidence="4 6" id="KW-1133">Transmembrane helix</keyword>
<feature type="transmembrane region" description="Helical" evidence="6">
    <location>
        <begin position="282"/>
        <end position="303"/>
    </location>
</feature>
<gene>
    <name evidence="8" type="ORF">DLJ46_04725</name>
</gene>
<dbReference type="OrthoDB" id="4335859at2"/>
<dbReference type="AlphaFoldDB" id="A0A317KIP7"/>
<keyword evidence="9" id="KW-1185">Reference proteome</keyword>
<evidence type="ECO:0000256" key="2">
    <source>
        <dbReference type="ARBA" id="ARBA00022475"/>
    </source>
</evidence>
<feature type="transmembrane region" description="Helical" evidence="6">
    <location>
        <begin position="249"/>
        <end position="270"/>
    </location>
</feature>
<dbReference type="InterPro" id="IPR011701">
    <property type="entry name" value="MFS"/>
</dbReference>
<dbReference type="SUPFAM" id="SSF103473">
    <property type="entry name" value="MFS general substrate transporter"/>
    <property type="match status" value="1"/>
</dbReference>
<feature type="transmembrane region" description="Helical" evidence="6">
    <location>
        <begin position="47"/>
        <end position="65"/>
    </location>
</feature>
<feature type="transmembrane region" description="Helical" evidence="6">
    <location>
        <begin position="85"/>
        <end position="108"/>
    </location>
</feature>
<dbReference type="Proteomes" id="UP000245683">
    <property type="component" value="Unassembled WGS sequence"/>
</dbReference>
<keyword evidence="5 6" id="KW-0472">Membrane</keyword>
<accession>A0A317KIP7</accession>
<feature type="transmembrane region" description="Helical" evidence="6">
    <location>
        <begin position="120"/>
        <end position="143"/>
    </location>
</feature>
<dbReference type="CDD" id="cd17324">
    <property type="entry name" value="MFS_NepI_like"/>
    <property type="match status" value="1"/>
</dbReference>
<feature type="transmembrane region" description="Helical" evidence="6">
    <location>
        <begin position="404"/>
        <end position="424"/>
    </location>
</feature>
<evidence type="ECO:0000256" key="3">
    <source>
        <dbReference type="ARBA" id="ARBA00022692"/>
    </source>
</evidence>
<dbReference type="PROSITE" id="PS50850">
    <property type="entry name" value="MFS"/>
    <property type="match status" value="1"/>
</dbReference>
<proteinExistence type="predicted"/>
<dbReference type="Gene3D" id="1.20.1250.20">
    <property type="entry name" value="MFS general substrate transporter like domains"/>
    <property type="match status" value="1"/>
</dbReference>